<reference evidence="7 8" key="2">
    <citation type="journal article" date="2010" name="Nucleic Acids Res.">
        <title>BeetleBase in 2010: revisions to provide comprehensive genomic information for Tribolium castaneum.</title>
        <authorList>
            <person name="Kim H.S."/>
            <person name="Murphy T."/>
            <person name="Xia J."/>
            <person name="Caragea D."/>
            <person name="Park Y."/>
            <person name="Beeman R.W."/>
            <person name="Lorenzen M.D."/>
            <person name="Butcher S."/>
            <person name="Manak J.R."/>
            <person name="Brown S.J."/>
        </authorList>
    </citation>
    <scope>GENOME REANNOTATION</scope>
    <source>
        <strain evidence="7 8">Georgia GA2</strain>
    </source>
</reference>
<evidence type="ECO:0000313" key="8">
    <source>
        <dbReference type="Proteomes" id="UP000007266"/>
    </source>
</evidence>
<dbReference type="GO" id="GO:0004553">
    <property type="term" value="F:hydrolase activity, hydrolyzing O-glycosyl compounds"/>
    <property type="evidence" value="ECO:0007669"/>
    <property type="project" value="InterPro"/>
</dbReference>
<proteinExistence type="inferred from homology"/>
<evidence type="ECO:0000259" key="5">
    <source>
        <dbReference type="PROSITE" id="PS51762"/>
    </source>
</evidence>
<dbReference type="KEGG" id="tca:657930"/>
<dbReference type="SUPFAM" id="SSF49899">
    <property type="entry name" value="Concanavalin A-like lectins/glucanases"/>
    <property type="match status" value="1"/>
</dbReference>
<dbReference type="GO" id="GO:0045087">
    <property type="term" value="P:innate immune response"/>
    <property type="evidence" value="ECO:0007669"/>
    <property type="project" value="UniProtKB-KW"/>
</dbReference>
<dbReference type="Gene3D" id="2.60.120.200">
    <property type="match status" value="1"/>
</dbReference>
<protein>
    <submittedName>
        <fullName evidence="7">Gram-negative bacteria binding protein 2</fullName>
    </submittedName>
</protein>
<evidence type="ECO:0000256" key="2">
    <source>
        <dbReference type="ARBA" id="ARBA00022588"/>
    </source>
</evidence>
<dbReference type="Gene3D" id="2.60.40.2140">
    <property type="entry name" value="Beta-1,3-glucan-recognition protein, N-terminal domain"/>
    <property type="match status" value="1"/>
</dbReference>
<evidence type="ECO:0000256" key="4">
    <source>
        <dbReference type="SAM" id="SignalP"/>
    </source>
</evidence>
<dbReference type="Pfam" id="PF00722">
    <property type="entry name" value="Glyco_hydro_16"/>
    <property type="match status" value="1"/>
</dbReference>
<dbReference type="STRING" id="7070.D6W6B8"/>
<dbReference type="OMA" id="NRNTWYR"/>
<dbReference type="Proteomes" id="UP000007266">
    <property type="component" value="Linkage group 3"/>
</dbReference>
<dbReference type="InterPro" id="IPR031756">
    <property type="entry name" value="BGBP_N"/>
</dbReference>
<evidence type="ECO:0000259" key="6">
    <source>
        <dbReference type="PROSITE" id="PS51969"/>
    </source>
</evidence>
<evidence type="ECO:0000256" key="1">
    <source>
        <dbReference type="ARBA" id="ARBA00008781"/>
    </source>
</evidence>
<keyword evidence="8" id="KW-1185">Reference proteome</keyword>
<dbReference type="PhylomeDB" id="D6W6B8"/>
<dbReference type="InterPro" id="IPR013320">
    <property type="entry name" value="ConA-like_dom_sf"/>
</dbReference>
<name>D6W6B8_TRICA</name>
<dbReference type="InterPro" id="IPR050546">
    <property type="entry name" value="Glycosyl_Hydrlase_16"/>
</dbReference>
<dbReference type="GO" id="GO:0038187">
    <property type="term" value="F:pattern recognition receptor activity"/>
    <property type="evidence" value="ECO:0000318"/>
    <property type="project" value="GO_Central"/>
</dbReference>
<comment type="similarity">
    <text evidence="1">Belongs to the insect beta-1,3-glucan binding protein family.</text>
</comment>
<gene>
    <name evidence="7" type="primary">AUGUSTUS-3.0.2_11529</name>
    <name evidence="7" type="ORF">TcasGA2_TC011529</name>
</gene>
<dbReference type="GO" id="GO:0005615">
    <property type="term" value="C:extracellular space"/>
    <property type="evidence" value="ECO:0000318"/>
    <property type="project" value="GO_Central"/>
</dbReference>
<sequence length="441" mass="50311">MFVKGVVLLLFLSTQFLCYEQFVIPDVTLEAYAPKGFRASIPALPGIQMFAFHMNVNKKISQVDPGDYRQDYTSPDGNVWSYFNSDLSLNIGDTVNYWIFVQHEKLGYRKDNVEWTVTELLQLPNGTCEPPLTVVSGQTQVCKGQVVFEENFRGDKINENKWTLEQYIPTYTSVDSEFVSYQKKQCYIFGEKLFIKPNPAQNDDDVNGELDFRGKCTRATERACHIVREIYLIVPPVASGRIVSKFKFRYGTVEIKAKLPAGDWIYPQIYLEKVSDPKDKIWISYARGNNQLLLKNKQDLGGNLLFGGLVIDPEEPGRSQFLKTKRSNTPFSREMHVYTVIWTKDKLSLLLDGTQYGEIDKEALSQFNFSDDDLVQIVLGVGVGGNNDFPDSVQSGNHKKPWVNKDPKEVKFFFNARSEWLGTWKGDNTALQVDYVKVTAL</sequence>
<dbReference type="HOGENOM" id="CLU_019533_2_0_1"/>
<dbReference type="PROSITE" id="PS51762">
    <property type="entry name" value="GH16_2"/>
    <property type="match status" value="1"/>
</dbReference>
<keyword evidence="4" id="KW-0732">Signal</keyword>
<dbReference type="GO" id="GO:0045088">
    <property type="term" value="P:regulation of innate immune response"/>
    <property type="evidence" value="ECO:0000318"/>
    <property type="project" value="GO_Central"/>
</dbReference>
<keyword evidence="2" id="KW-0399">Innate immunity</keyword>
<dbReference type="InterPro" id="IPR000757">
    <property type="entry name" value="Beta-glucanase-like"/>
</dbReference>
<feature type="domain" description="CBM39" evidence="6">
    <location>
        <begin position="22"/>
        <end position="122"/>
    </location>
</feature>
<dbReference type="InterPro" id="IPR043030">
    <property type="entry name" value="BGBP_N_sf"/>
</dbReference>
<feature type="domain" description="GH16" evidence="5">
    <location>
        <begin position="191"/>
        <end position="441"/>
    </location>
</feature>
<feature type="chain" id="PRO_5003088971" evidence="4">
    <location>
        <begin position="19"/>
        <end position="441"/>
    </location>
</feature>
<dbReference type="GO" id="GO:0005576">
    <property type="term" value="C:extracellular region"/>
    <property type="evidence" value="ECO:0000318"/>
    <property type="project" value="GO_Central"/>
</dbReference>
<dbReference type="eggNOG" id="ENOG502RY3C">
    <property type="taxonomic scope" value="Eukaryota"/>
</dbReference>
<dbReference type="InParanoid" id="D6W6B8"/>
<feature type="signal peptide" evidence="4">
    <location>
        <begin position="1"/>
        <end position="18"/>
    </location>
</feature>
<accession>D6W6B8</accession>
<dbReference type="GO" id="GO:0005975">
    <property type="term" value="P:carbohydrate metabolic process"/>
    <property type="evidence" value="ECO:0007669"/>
    <property type="project" value="InterPro"/>
</dbReference>
<dbReference type="OrthoDB" id="4781at2759"/>
<organism evidence="7 8">
    <name type="scientific">Tribolium castaneum</name>
    <name type="common">Red flour beetle</name>
    <dbReference type="NCBI Taxonomy" id="7070"/>
    <lineage>
        <taxon>Eukaryota</taxon>
        <taxon>Metazoa</taxon>
        <taxon>Ecdysozoa</taxon>
        <taxon>Arthropoda</taxon>
        <taxon>Hexapoda</taxon>
        <taxon>Insecta</taxon>
        <taxon>Pterygota</taxon>
        <taxon>Neoptera</taxon>
        <taxon>Endopterygota</taxon>
        <taxon>Coleoptera</taxon>
        <taxon>Polyphaga</taxon>
        <taxon>Cucujiformia</taxon>
        <taxon>Tenebrionidae</taxon>
        <taxon>Tenebrionidae incertae sedis</taxon>
        <taxon>Tribolium</taxon>
    </lineage>
</organism>
<dbReference type="EMBL" id="KQ971319">
    <property type="protein sequence ID" value="EFA11591.1"/>
    <property type="molecule type" value="Genomic_DNA"/>
</dbReference>
<evidence type="ECO:0000313" key="7">
    <source>
        <dbReference type="EMBL" id="EFA11591.1"/>
    </source>
</evidence>
<dbReference type="Pfam" id="PF15886">
    <property type="entry name" value="CBM39"/>
    <property type="match status" value="1"/>
</dbReference>
<reference evidence="7 8" key="1">
    <citation type="journal article" date="2008" name="Nature">
        <title>The genome of the model beetle and pest Tribolium castaneum.</title>
        <authorList>
            <consortium name="Tribolium Genome Sequencing Consortium"/>
            <person name="Richards S."/>
            <person name="Gibbs R.A."/>
            <person name="Weinstock G.M."/>
            <person name="Brown S.J."/>
            <person name="Denell R."/>
            <person name="Beeman R.W."/>
            <person name="Gibbs R."/>
            <person name="Beeman R.W."/>
            <person name="Brown S.J."/>
            <person name="Bucher G."/>
            <person name="Friedrich M."/>
            <person name="Grimmelikhuijzen C.J."/>
            <person name="Klingler M."/>
            <person name="Lorenzen M."/>
            <person name="Richards S."/>
            <person name="Roth S."/>
            <person name="Schroder R."/>
            <person name="Tautz D."/>
            <person name="Zdobnov E.M."/>
            <person name="Muzny D."/>
            <person name="Gibbs R.A."/>
            <person name="Weinstock G.M."/>
            <person name="Attaway T."/>
            <person name="Bell S."/>
            <person name="Buhay C.J."/>
            <person name="Chandrabose M.N."/>
            <person name="Chavez D."/>
            <person name="Clerk-Blankenburg K.P."/>
            <person name="Cree A."/>
            <person name="Dao M."/>
            <person name="Davis C."/>
            <person name="Chacko J."/>
            <person name="Dinh H."/>
            <person name="Dugan-Rocha S."/>
            <person name="Fowler G."/>
            <person name="Garner T.T."/>
            <person name="Garnes J."/>
            <person name="Gnirke A."/>
            <person name="Hawes A."/>
            <person name="Hernandez J."/>
            <person name="Hines S."/>
            <person name="Holder M."/>
            <person name="Hume J."/>
            <person name="Jhangiani S.N."/>
            <person name="Joshi V."/>
            <person name="Khan Z.M."/>
            <person name="Jackson L."/>
            <person name="Kovar C."/>
            <person name="Kowis A."/>
            <person name="Lee S."/>
            <person name="Lewis L.R."/>
            <person name="Margolis J."/>
            <person name="Morgan M."/>
            <person name="Nazareth L.V."/>
            <person name="Nguyen N."/>
            <person name="Okwuonu G."/>
            <person name="Parker D."/>
            <person name="Richards S."/>
            <person name="Ruiz S.J."/>
            <person name="Santibanez J."/>
            <person name="Savard J."/>
            <person name="Scherer S.E."/>
            <person name="Schneider B."/>
            <person name="Sodergren E."/>
            <person name="Tautz D."/>
            <person name="Vattahil S."/>
            <person name="Villasana D."/>
            <person name="White C.S."/>
            <person name="Wright R."/>
            <person name="Park Y."/>
            <person name="Beeman R.W."/>
            <person name="Lord J."/>
            <person name="Oppert B."/>
            <person name="Lorenzen M."/>
            <person name="Brown S."/>
            <person name="Wang L."/>
            <person name="Savard J."/>
            <person name="Tautz D."/>
            <person name="Richards S."/>
            <person name="Weinstock G."/>
            <person name="Gibbs R.A."/>
            <person name="Liu Y."/>
            <person name="Worley K."/>
            <person name="Weinstock G."/>
            <person name="Elsik C.G."/>
            <person name="Reese J.T."/>
            <person name="Elhaik E."/>
            <person name="Landan G."/>
            <person name="Graur D."/>
            <person name="Arensburger P."/>
            <person name="Atkinson P."/>
            <person name="Beeman R.W."/>
            <person name="Beidler J."/>
            <person name="Brown S.J."/>
            <person name="Demuth J.P."/>
            <person name="Drury D.W."/>
            <person name="Du Y.Z."/>
            <person name="Fujiwara H."/>
            <person name="Lorenzen M."/>
            <person name="Maselli V."/>
            <person name="Osanai M."/>
            <person name="Park Y."/>
            <person name="Robertson H.M."/>
            <person name="Tu Z."/>
            <person name="Wang J.J."/>
            <person name="Wang S."/>
            <person name="Richards S."/>
            <person name="Song H."/>
            <person name="Zhang L."/>
            <person name="Sodergren E."/>
            <person name="Werner D."/>
            <person name="Stanke M."/>
            <person name="Morgenstern B."/>
            <person name="Solovyev V."/>
            <person name="Kosarev P."/>
            <person name="Brown G."/>
            <person name="Chen H.C."/>
            <person name="Ermolaeva O."/>
            <person name="Hlavina W."/>
            <person name="Kapustin Y."/>
            <person name="Kiryutin B."/>
            <person name="Kitts P."/>
            <person name="Maglott D."/>
            <person name="Pruitt K."/>
            <person name="Sapojnikov V."/>
            <person name="Souvorov A."/>
            <person name="Mackey A.J."/>
            <person name="Waterhouse R.M."/>
            <person name="Wyder S."/>
            <person name="Zdobnov E.M."/>
            <person name="Zdobnov E.M."/>
            <person name="Wyder S."/>
            <person name="Kriventseva E.V."/>
            <person name="Kadowaki T."/>
            <person name="Bork P."/>
            <person name="Aranda M."/>
            <person name="Bao R."/>
            <person name="Beermann A."/>
            <person name="Berns N."/>
            <person name="Bolognesi R."/>
            <person name="Bonneton F."/>
            <person name="Bopp D."/>
            <person name="Brown S.J."/>
            <person name="Bucher G."/>
            <person name="Butts T."/>
            <person name="Chaumot A."/>
            <person name="Denell R.E."/>
            <person name="Ferrier D.E."/>
            <person name="Friedrich M."/>
            <person name="Gordon C.M."/>
            <person name="Jindra M."/>
            <person name="Klingler M."/>
            <person name="Lan Q."/>
            <person name="Lattorff H.M."/>
            <person name="Laudet V."/>
            <person name="von Levetsow C."/>
            <person name="Liu Z."/>
            <person name="Lutz R."/>
            <person name="Lynch J.A."/>
            <person name="da Fonseca R.N."/>
            <person name="Posnien N."/>
            <person name="Reuter R."/>
            <person name="Roth S."/>
            <person name="Savard J."/>
            <person name="Schinko J.B."/>
            <person name="Schmitt C."/>
            <person name="Schoppmeier M."/>
            <person name="Schroder R."/>
            <person name="Shippy T.D."/>
            <person name="Simonnet F."/>
            <person name="Marques-Souza H."/>
            <person name="Tautz D."/>
            <person name="Tomoyasu Y."/>
            <person name="Trauner J."/>
            <person name="Van der Zee M."/>
            <person name="Vervoort M."/>
            <person name="Wittkopp N."/>
            <person name="Wimmer E.A."/>
            <person name="Yang X."/>
            <person name="Jones A.K."/>
            <person name="Sattelle D.B."/>
            <person name="Ebert P.R."/>
            <person name="Nelson D."/>
            <person name="Scott J.G."/>
            <person name="Beeman R.W."/>
            <person name="Muthukrishnan S."/>
            <person name="Kramer K.J."/>
            <person name="Arakane Y."/>
            <person name="Beeman R.W."/>
            <person name="Zhu Q."/>
            <person name="Hogenkamp D."/>
            <person name="Dixit R."/>
            <person name="Oppert B."/>
            <person name="Jiang H."/>
            <person name="Zou Z."/>
            <person name="Marshall J."/>
            <person name="Elpidina E."/>
            <person name="Vinokurov K."/>
            <person name="Oppert C."/>
            <person name="Zou Z."/>
            <person name="Evans J."/>
            <person name="Lu Z."/>
            <person name="Zhao P."/>
            <person name="Sumathipala N."/>
            <person name="Altincicek B."/>
            <person name="Vilcinskas A."/>
            <person name="Williams M."/>
            <person name="Hultmark D."/>
            <person name="Hetru C."/>
            <person name="Jiang H."/>
            <person name="Grimmelikhuijzen C.J."/>
            <person name="Hauser F."/>
            <person name="Cazzamali G."/>
            <person name="Williamson M."/>
            <person name="Park Y."/>
            <person name="Li B."/>
            <person name="Tanaka Y."/>
            <person name="Predel R."/>
            <person name="Neupert S."/>
            <person name="Schachtner J."/>
            <person name="Verleyen P."/>
            <person name="Raible F."/>
            <person name="Bork P."/>
            <person name="Friedrich M."/>
            <person name="Walden K.K."/>
            <person name="Robertson H.M."/>
            <person name="Angeli S."/>
            <person name="Foret S."/>
            <person name="Bucher G."/>
            <person name="Schuetz S."/>
            <person name="Maleszka R."/>
            <person name="Wimmer E.A."/>
            <person name="Beeman R.W."/>
            <person name="Lorenzen M."/>
            <person name="Tomoyasu Y."/>
            <person name="Miller S.C."/>
            <person name="Grossmann D."/>
            <person name="Bucher G."/>
        </authorList>
    </citation>
    <scope>NUCLEOTIDE SEQUENCE [LARGE SCALE GENOMIC DNA]</scope>
    <source>
        <strain evidence="7 8">Georgia GA2</strain>
    </source>
</reference>
<dbReference type="PANTHER" id="PTHR10963:SF60">
    <property type="entry name" value="GRAM-NEGATIVE BACTERIA-BINDING PROTEIN 1-RELATED"/>
    <property type="match status" value="1"/>
</dbReference>
<keyword evidence="3" id="KW-0391">Immunity</keyword>
<dbReference type="PANTHER" id="PTHR10963">
    <property type="entry name" value="GLYCOSYL HYDROLASE-RELATED"/>
    <property type="match status" value="1"/>
</dbReference>
<dbReference type="GO" id="GO:0030246">
    <property type="term" value="F:carbohydrate binding"/>
    <property type="evidence" value="ECO:0007669"/>
    <property type="project" value="InterPro"/>
</dbReference>
<evidence type="ECO:0000256" key="3">
    <source>
        <dbReference type="ARBA" id="ARBA00022859"/>
    </source>
</evidence>
<dbReference type="AlphaFoldDB" id="D6W6B8"/>
<dbReference type="PROSITE" id="PS51969">
    <property type="entry name" value="CBM39"/>
    <property type="match status" value="1"/>
</dbReference>